<feature type="non-terminal residue" evidence="1">
    <location>
        <position position="71"/>
    </location>
</feature>
<protein>
    <submittedName>
        <fullName evidence="1">Uncharacterized protein</fullName>
    </submittedName>
</protein>
<dbReference type="Proteomes" id="UP000009130">
    <property type="component" value="Chromosome 14"/>
</dbReference>
<reference evidence="1" key="1">
    <citation type="journal article" date="2011" name="Nat. Biotechnol.">
        <title>Genome sequencing and comparison of two nonhuman primate animal models, the cynomolgus and Chinese rhesus macaques.</title>
        <authorList>
            <person name="Yan G."/>
            <person name="Zhang G."/>
            <person name="Fang X."/>
            <person name="Zhang Y."/>
            <person name="Li C."/>
            <person name="Ling F."/>
            <person name="Cooper D.N."/>
            <person name="Li Q."/>
            <person name="Li Y."/>
            <person name="van Gool A.J."/>
            <person name="Du H."/>
            <person name="Chen J."/>
            <person name="Chen R."/>
            <person name="Zhang P."/>
            <person name="Huang Z."/>
            <person name="Thompson J.R."/>
            <person name="Meng Y."/>
            <person name="Bai Y."/>
            <person name="Wang J."/>
            <person name="Zhuo M."/>
            <person name="Wang T."/>
            <person name="Huang Y."/>
            <person name="Wei L."/>
            <person name="Li J."/>
            <person name="Wang Z."/>
            <person name="Hu H."/>
            <person name="Yang P."/>
            <person name="Le L."/>
            <person name="Stenson P.D."/>
            <person name="Li B."/>
            <person name="Liu X."/>
            <person name="Ball E.V."/>
            <person name="An N."/>
            <person name="Huang Q."/>
            <person name="Zhang Y."/>
            <person name="Fan W."/>
            <person name="Zhang X."/>
            <person name="Li Y."/>
            <person name="Wang W."/>
            <person name="Katze M.G."/>
            <person name="Su B."/>
            <person name="Nielsen R."/>
            <person name="Yang H."/>
            <person name="Wang J."/>
            <person name="Wang X."/>
            <person name="Wang J."/>
        </authorList>
    </citation>
    <scope>NUCLEOTIDE SEQUENCE [LARGE SCALE GENOMIC DNA]</scope>
    <source>
        <strain evidence="1">CE-4</strain>
    </source>
</reference>
<evidence type="ECO:0000313" key="1">
    <source>
        <dbReference type="EMBL" id="EHH56105.1"/>
    </source>
</evidence>
<sequence length="71" mass="8264">RFLDQEDWGPQRTSKEIRRLQNDCMRLRESLNTTQVHNLALGEKLQNLPTLLYKSLKEGAQAIQEEAQAIQ</sequence>
<proteinExistence type="predicted"/>
<gene>
    <name evidence="1" type="ORF">EGM_05451</name>
</gene>
<dbReference type="AlphaFoldDB" id="G7PPJ9"/>
<accession>G7PPJ9</accession>
<feature type="non-terminal residue" evidence="1">
    <location>
        <position position="1"/>
    </location>
</feature>
<dbReference type="EMBL" id="CM001289">
    <property type="protein sequence ID" value="EHH56105.1"/>
    <property type="molecule type" value="Genomic_DNA"/>
</dbReference>
<name>G7PPJ9_MACFA</name>
<organism>
    <name type="scientific">Macaca fascicularis</name>
    <name type="common">Crab-eating macaque</name>
    <name type="synonym">Cynomolgus monkey</name>
    <dbReference type="NCBI Taxonomy" id="9541"/>
    <lineage>
        <taxon>Eukaryota</taxon>
        <taxon>Metazoa</taxon>
        <taxon>Chordata</taxon>
        <taxon>Craniata</taxon>
        <taxon>Vertebrata</taxon>
        <taxon>Euteleostomi</taxon>
        <taxon>Mammalia</taxon>
        <taxon>Eutheria</taxon>
        <taxon>Euarchontoglires</taxon>
        <taxon>Primates</taxon>
        <taxon>Haplorrhini</taxon>
        <taxon>Catarrhini</taxon>
        <taxon>Cercopithecidae</taxon>
        <taxon>Cercopithecinae</taxon>
        <taxon>Macaca</taxon>
    </lineage>
</organism>